<dbReference type="EMBL" id="JALJOS010000040">
    <property type="protein sequence ID" value="KAK9821173.1"/>
    <property type="molecule type" value="Genomic_DNA"/>
</dbReference>
<proteinExistence type="predicted"/>
<evidence type="ECO:0000313" key="3">
    <source>
        <dbReference type="EMBL" id="KAK9821173.1"/>
    </source>
</evidence>
<evidence type="ECO:0000313" key="4">
    <source>
        <dbReference type="Proteomes" id="UP001438707"/>
    </source>
</evidence>
<evidence type="ECO:0008006" key="5">
    <source>
        <dbReference type="Google" id="ProtNLM"/>
    </source>
</evidence>
<accession>A0AAW1QIP1</accession>
<name>A0AAW1QIP1_9CHLO</name>
<organism evidence="3 4">
    <name type="scientific">Apatococcus lobatus</name>
    <dbReference type="NCBI Taxonomy" id="904363"/>
    <lineage>
        <taxon>Eukaryota</taxon>
        <taxon>Viridiplantae</taxon>
        <taxon>Chlorophyta</taxon>
        <taxon>core chlorophytes</taxon>
        <taxon>Trebouxiophyceae</taxon>
        <taxon>Chlorellales</taxon>
        <taxon>Chlorellaceae</taxon>
        <taxon>Apatococcus</taxon>
    </lineage>
</organism>
<protein>
    <recommendedName>
        <fullName evidence="5">Chromosome partition protein Smc</fullName>
    </recommendedName>
</protein>
<feature type="region of interest" description="Disordered" evidence="2">
    <location>
        <begin position="182"/>
        <end position="208"/>
    </location>
</feature>
<reference evidence="3 4" key="1">
    <citation type="journal article" date="2024" name="Nat. Commun.">
        <title>Phylogenomics reveals the evolutionary origins of lichenization in chlorophyte algae.</title>
        <authorList>
            <person name="Puginier C."/>
            <person name="Libourel C."/>
            <person name="Otte J."/>
            <person name="Skaloud P."/>
            <person name="Haon M."/>
            <person name="Grisel S."/>
            <person name="Petersen M."/>
            <person name="Berrin J.G."/>
            <person name="Delaux P.M."/>
            <person name="Dal Grande F."/>
            <person name="Keller J."/>
        </authorList>
    </citation>
    <scope>NUCLEOTIDE SEQUENCE [LARGE SCALE GENOMIC DNA]</scope>
    <source>
        <strain evidence="3 4">SAG 2145</strain>
    </source>
</reference>
<evidence type="ECO:0000256" key="1">
    <source>
        <dbReference type="SAM" id="Coils"/>
    </source>
</evidence>
<evidence type="ECO:0000256" key="2">
    <source>
        <dbReference type="SAM" id="MobiDB-lite"/>
    </source>
</evidence>
<keyword evidence="4" id="KW-1185">Reference proteome</keyword>
<sequence>MEIVKKLDFGDISLHEPRTEHLRVQEVIQAVAEPSVARLAQAFDYLQASAHPRFVRVQQLARERAGSSSEGDLTRLERQFSSLKNTFIHYDVKDCFLEALQLGFPNGLEDQSLRMAEAELAEAQEQLKFQKRQNDQAQSNLFELTSHLAAAYAAFEQQHKASQDRLAEAAALEQDIAQQEQALSHVASRSHEDSIEAEARARLSSEATHGQQLEAQISAVEAEVAALRSASAAEKEEVRLLQAQVQSLAAVQSISQRDTALHEQAAVALHRHEQLIELHAAVGHVRILGVGANVLQLQLAIPCQQASGNVMHEHALTITFMAGAMDVKALTLSDVDLDLEPVQRAAVMSDDSSLAYVVAEVRELLIQYYSSRTIPGSAGT</sequence>
<comment type="caution">
    <text evidence="3">The sequence shown here is derived from an EMBL/GenBank/DDBJ whole genome shotgun (WGS) entry which is preliminary data.</text>
</comment>
<keyword evidence="1" id="KW-0175">Coiled coil</keyword>
<dbReference type="AlphaFoldDB" id="A0AAW1QIP1"/>
<feature type="coiled-coil region" evidence="1">
    <location>
        <begin position="106"/>
        <end position="140"/>
    </location>
</feature>
<feature type="compositionally biased region" description="Basic and acidic residues" evidence="2">
    <location>
        <begin position="189"/>
        <end position="203"/>
    </location>
</feature>
<dbReference type="Proteomes" id="UP001438707">
    <property type="component" value="Unassembled WGS sequence"/>
</dbReference>
<gene>
    <name evidence="3" type="ORF">WJX74_004523</name>
</gene>